<dbReference type="PANTHER" id="PTHR45766">
    <property type="entry name" value="DNA ANNEALING HELICASE AND ENDONUCLEASE ZRANB3 FAMILY MEMBER"/>
    <property type="match status" value="1"/>
</dbReference>
<reference evidence="4" key="1">
    <citation type="journal article" date="2015" name="Nature">
        <title>Complex archaea that bridge the gap between prokaryotes and eukaryotes.</title>
        <authorList>
            <person name="Spang A."/>
            <person name="Saw J.H."/>
            <person name="Jorgensen S.L."/>
            <person name="Zaremba-Niedzwiedzka K."/>
            <person name="Martijn J."/>
            <person name="Lind A.E."/>
            <person name="van Eijk R."/>
            <person name="Schleper C."/>
            <person name="Guy L."/>
            <person name="Ettema T.J."/>
        </authorList>
    </citation>
    <scope>NUCLEOTIDE SEQUENCE</scope>
</reference>
<evidence type="ECO:0000313" key="4">
    <source>
        <dbReference type="EMBL" id="KKN85706.1"/>
    </source>
</evidence>
<dbReference type="PROSITE" id="PS51192">
    <property type="entry name" value="HELICASE_ATP_BIND_1"/>
    <property type="match status" value="1"/>
</dbReference>
<dbReference type="GO" id="GO:0016787">
    <property type="term" value="F:hydrolase activity"/>
    <property type="evidence" value="ECO:0007669"/>
    <property type="project" value="UniProtKB-KW"/>
</dbReference>
<dbReference type="InterPro" id="IPR014001">
    <property type="entry name" value="Helicase_ATP-bd"/>
</dbReference>
<dbReference type="InterPro" id="IPR001650">
    <property type="entry name" value="Helicase_C-like"/>
</dbReference>
<dbReference type="SUPFAM" id="SSF52540">
    <property type="entry name" value="P-loop containing nucleoside triphosphate hydrolases"/>
    <property type="match status" value="2"/>
</dbReference>
<dbReference type="InterPro" id="IPR049730">
    <property type="entry name" value="SNF2/RAD54-like_C"/>
</dbReference>
<feature type="domain" description="Helicase C-terminal" evidence="3">
    <location>
        <begin position="385"/>
        <end position="540"/>
    </location>
</feature>
<dbReference type="Gene3D" id="3.40.50.10810">
    <property type="entry name" value="Tandem AAA-ATPase domain"/>
    <property type="match status" value="1"/>
</dbReference>
<dbReference type="PROSITE" id="PS51194">
    <property type="entry name" value="HELICASE_CTER"/>
    <property type="match status" value="1"/>
</dbReference>
<dbReference type="Pfam" id="PF00271">
    <property type="entry name" value="Helicase_C"/>
    <property type="match status" value="1"/>
</dbReference>
<dbReference type="AlphaFoldDB" id="A0A0F9WIC5"/>
<dbReference type="SMART" id="SM00487">
    <property type="entry name" value="DEXDc"/>
    <property type="match status" value="1"/>
</dbReference>
<comment type="caution">
    <text evidence="4">The sequence shown here is derived from an EMBL/GenBank/DDBJ whole genome shotgun (WGS) entry which is preliminary data.</text>
</comment>
<dbReference type="InterPro" id="IPR027417">
    <property type="entry name" value="P-loop_NTPase"/>
</dbReference>
<dbReference type="SMART" id="SM00490">
    <property type="entry name" value="HELICc"/>
    <property type="match status" value="1"/>
</dbReference>
<accession>A0A0F9WIC5</accession>
<dbReference type="InterPro" id="IPR038718">
    <property type="entry name" value="SNF2-like_sf"/>
</dbReference>
<sequence length="540" mass="61650">MIDLLPRLGRRTAKLVIRSGGLPTFKALEDITGVAYNNKSSVAFFPRETRMLELMLKAAPLPLSESVQLWYDFEIGMEKESAALLLQEDVELAHEKASILRKYQRIGVDFMVHGCRTLMCDEMGLGKTAQTIVAVETTRFHRSMMVVCPNSVKYQWQEEILKWTQCDQPITVIEWKNRVEQLESYAGGWLILNYHNFRSDTAFQSMGYWDWVIFDEAHKLKNRKSQTFSAAKAMKSKRMALLTGTPTGNDVSEVWALLHLLNPMRYTSFWRFFEMYVGYYQDYFGARKIFGVRNPELLRRELSTRMVQRKKKDVLPELPAKIHQTVPVQMTKTQKRTYDRMAKEAAILMTSGELLTAVNQMAVLMRLRQILSTTANFDLPDHSGKLDAAVELIQNAGKKVIVFTVFRKTVMAVLRRLDVAGIKSVRIMGGVSAEDRQLAKQAINTSDTQVLVCTIKSGGLGLNLQGASVGIFVEKEWNPIDQAQAEDRMHRIGQTETVHIISLICQGTVDESVERLLAKKQRMTDEILKETLFAELRKYT</sequence>
<dbReference type="GO" id="GO:0005524">
    <property type="term" value="F:ATP binding"/>
    <property type="evidence" value="ECO:0007669"/>
    <property type="project" value="InterPro"/>
</dbReference>
<name>A0A0F9WIC5_9ZZZZ</name>
<evidence type="ECO:0000256" key="1">
    <source>
        <dbReference type="ARBA" id="ARBA00022801"/>
    </source>
</evidence>
<dbReference type="GO" id="GO:0031297">
    <property type="term" value="P:replication fork processing"/>
    <property type="evidence" value="ECO:0007669"/>
    <property type="project" value="TreeGrafter"/>
</dbReference>
<dbReference type="PANTHER" id="PTHR45766:SF6">
    <property type="entry name" value="SWI_SNF-RELATED MATRIX-ASSOCIATED ACTIN-DEPENDENT REGULATOR OF CHROMATIN SUBFAMILY A-LIKE PROTEIN 1"/>
    <property type="match status" value="1"/>
</dbReference>
<dbReference type="Pfam" id="PF00176">
    <property type="entry name" value="SNF2-rel_dom"/>
    <property type="match status" value="1"/>
</dbReference>
<dbReference type="CDD" id="cd18793">
    <property type="entry name" value="SF2_C_SNF"/>
    <property type="match status" value="1"/>
</dbReference>
<dbReference type="CDD" id="cd17919">
    <property type="entry name" value="DEXHc_Snf"/>
    <property type="match status" value="1"/>
</dbReference>
<proteinExistence type="predicted"/>
<organism evidence="4">
    <name type="scientific">marine sediment metagenome</name>
    <dbReference type="NCBI Taxonomy" id="412755"/>
    <lineage>
        <taxon>unclassified sequences</taxon>
        <taxon>metagenomes</taxon>
        <taxon>ecological metagenomes</taxon>
    </lineage>
</organism>
<gene>
    <name evidence="4" type="ORF">LCGC14_0275110</name>
</gene>
<evidence type="ECO:0000259" key="3">
    <source>
        <dbReference type="PROSITE" id="PS51194"/>
    </source>
</evidence>
<keyword evidence="1" id="KW-0378">Hydrolase</keyword>
<dbReference type="GO" id="GO:0006281">
    <property type="term" value="P:DNA repair"/>
    <property type="evidence" value="ECO:0007669"/>
    <property type="project" value="TreeGrafter"/>
</dbReference>
<dbReference type="EMBL" id="LAZR01000155">
    <property type="protein sequence ID" value="KKN85706.1"/>
    <property type="molecule type" value="Genomic_DNA"/>
</dbReference>
<protein>
    <submittedName>
        <fullName evidence="4">Uncharacterized protein</fullName>
    </submittedName>
</protein>
<evidence type="ECO:0000259" key="2">
    <source>
        <dbReference type="PROSITE" id="PS51192"/>
    </source>
</evidence>
<dbReference type="Gene3D" id="3.40.50.300">
    <property type="entry name" value="P-loop containing nucleotide triphosphate hydrolases"/>
    <property type="match status" value="1"/>
</dbReference>
<dbReference type="InterPro" id="IPR000330">
    <property type="entry name" value="SNF2_N"/>
</dbReference>
<feature type="domain" description="Helicase ATP-binding" evidence="2">
    <location>
        <begin position="108"/>
        <end position="264"/>
    </location>
</feature>